<proteinExistence type="inferred from homology"/>
<feature type="binding site" evidence="6">
    <location>
        <position position="172"/>
    </location>
    <ligand>
        <name>substrate</name>
    </ligand>
</feature>
<organism evidence="9 10">
    <name type="scientific">Meloidogyne incognita</name>
    <name type="common">Southern root-knot nematode worm</name>
    <name type="synonym">Oxyuris incognita</name>
    <dbReference type="NCBI Taxonomy" id="6306"/>
    <lineage>
        <taxon>Eukaryota</taxon>
        <taxon>Metazoa</taxon>
        <taxon>Ecdysozoa</taxon>
        <taxon>Nematoda</taxon>
        <taxon>Chromadorea</taxon>
        <taxon>Rhabditida</taxon>
        <taxon>Tylenchina</taxon>
        <taxon>Tylenchomorpha</taxon>
        <taxon>Tylenchoidea</taxon>
        <taxon>Meloidogynidae</taxon>
        <taxon>Meloidogyninae</taxon>
        <taxon>Meloidogyne</taxon>
        <taxon>Meloidogyne incognita group</taxon>
    </lineage>
</organism>
<name>A0A914LLA5_MELIC</name>
<dbReference type="Gene3D" id="3.30.70.660">
    <property type="entry name" value="Pseudouridine synthase I, catalytic domain, C-terminal subdomain"/>
    <property type="match status" value="1"/>
</dbReference>
<reference evidence="10" key="1">
    <citation type="submission" date="2022-11" db="UniProtKB">
        <authorList>
            <consortium name="WormBaseParasite"/>
        </authorList>
    </citation>
    <scope>IDENTIFICATION</scope>
</reference>
<evidence type="ECO:0000256" key="7">
    <source>
        <dbReference type="SAM" id="MobiDB-lite"/>
    </source>
</evidence>
<dbReference type="Gene3D" id="3.30.70.580">
    <property type="entry name" value="Pseudouridine synthase I, catalytic domain, N-terminal subdomain"/>
    <property type="match status" value="1"/>
</dbReference>
<keyword evidence="3" id="KW-0413">Isomerase</keyword>
<dbReference type="PANTHER" id="PTHR11142:SF4">
    <property type="entry name" value="PSEUDOURIDYLATE SYNTHASE 1 HOMOLOG"/>
    <property type="match status" value="1"/>
</dbReference>
<comment type="similarity">
    <text evidence="1">Belongs to the tRNA pseudouridine synthase TruA family.</text>
</comment>
<dbReference type="InterPro" id="IPR020097">
    <property type="entry name" value="PsdUridine_synth_TruA_a/b_dom"/>
</dbReference>
<protein>
    <submittedName>
        <fullName evidence="10">Pseudouridine synthase I TruA alpha/beta domain-containing protein</fullName>
    </submittedName>
</protein>
<evidence type="ECO:0000259" key="8">
    <source>
        <dbReference type="Pfam" id="PF01416"/>
    </source>
</evidence>
<dbReference type="GO" id="GO:1990481">
    <property type="term" value="P:mRNA pseudouridine synthesis"/>
    <property type="evidence" value="ECO:0007669"/>
    <property type="project" value="TreeGrafter"/>
</dbReference>
<dbReference type="PANTHER" id="PTHR11142">
    <property type="entry name" value="PSEUDOURIDYLATE SYNTHASE"/>
    <property type="match status" value="1"/>
</dbReference>
<feature type="domain" description="Pseudouridine synthase I TruA alpha/beta" evidence="8">
    <location>
        <begin position="255"/>
        <end position="363"/>
    </location>
</feature>
<dbReference type="GO" id="GO:0005634">
    <property type="term" value="C:nucleus"/>
    <property type="evidence" value="ECO:0007669"/>
    <property type="project" value="TreeGrafter"/>
</dbReference>
<evidence type="ECO:0000256" key="6">
    <source>
        <dbReference type="PIRSR" id="PIRSR641708-2"/>
    </source>
</evidence>
<dbReference type="InterPro" id="IPR020094">
    <property type="entry name" value="TruA/RsuA/RluB/E/F_N"/>
</dbReference>
<dbReference type="GO" id="GO:0009982">
    <property type="term" value="F:pseudouridine synthase activity"/>
    <property type="evidence" value="ECO:0007669"/>
    <property type="project" value="InterPro"/>
</dbReference>
<dbReference type="WBParaSite" id="Minc3s00507g13475">
    <property type="protein sequence ID" value="Minc3s00507g13475"/>
    <property type="gene ID" value="Minc3s00507g13475"/>
</dbReference>
<accession>A0A914LLA5</accession>
<dbReference type="Pfam" id="PF01416">
    <property type="entry name" value="PseudoU_synth_1"/>
    <property type="match status" value="1"/>
</dbReference>
<dbReference type="CDD" id="cd02568">
    <property type="entry name" value="PseudoU_synth_PUS1_PUS2"/>
    <property type="match status" value="1"/>
</dbReference>
<evidence type="ECO:0000256" key="1">
    <source>
        <dbReference type="ARBA" id="ARBA00009375"/>
    </source>
</evidence>
<evidence type="ECO:0000256" key="3">
    <source>
        <dbReference type="ARBA" id="ARBA00023235"/>
    </source>
</evidence>
<dbReference type="GO" id="GO:0003723">
    <property type="term" value="F:RNA binding"/>
    <property type="evidence" value="ECO:0007669"/>
    <property type="project" value="InterPro"/>
</dbReference>
<dbReference type="InterPro" id="IPR020103">
    <property type="entry name" value="PsdUridine_synth_cat_dom_sf"/>
</dbReference>
<dbReference type="InterPro" id="IPR041708">
    <property type="entry name" value="PUS1/PUS2-like"/>
</dbReference>
<evidence type="ECO:0000256" key="4">
    <source>
        <dbReference type="ARBA" id="ARBA00036943"/>
    </source>
</evidence>
<dbReference type="FunFam" id="3.30.70.580:FF:000002">
    <property type="entry name" value="tRNA pseudouridine synthase"/>
    <property type="match status" value="1"/>
</dbReference>
<dbReference type="NCBIfam" id="TIGR00071">
    <property type="entry name" value="hisT_truA"/>
    <property type="match status" value="1"/>
</dbReference>
<evidence type="ECO:0000313" key="10">
    <source>
        <dbReference type="WBParaSite" id="Minc3s00507g13475"/>
    </source>
</evidence>
<dbReference type="InterPro" id="IPR001406">
    <property type="entry name" value="PsdUridine_synth_TruA"/>
</dbReference>
<keyword evidence="9" id="KW-1185">Reference proteome</keyword>
<keyword evidence="2" id="KW-0819">tRNA processing</keyword>
<evidence type="ECO:0000256" key="2">
    <source>
        <dbReference type="ARBA" id="ARBA00022694"/>
    </source>
</evidence>
<dbReference type="InterPro" id="IPR020095">
    <property type="entry name" value="PsdUridine_synth_TruA_C"/>
</dbReference>
<comment type="catalytic activity">
    <reaction evidence="4">
        <text>a uridine in tRNA = a pseudouridine in tRNA</text>
        <dbReference type="Rhea" id="RHEA:54572"/>
        <dbReference type="Rhea" id="RHEA-COMP:13339"/>
        <dbReference type="Rhea" id="RHEA-COMP:13934"/>
        <dbReference type="ChEBI" id="CHEBI:65314"/>
        <dbReference type="ChEBI" id="CHEBI:65315"/>
    </reaction>
</comment>
<evidence type="ECO:0000313" key="9">
    <source>
        <dbReference type="Proteomes" id="UP000887563"/>
    </source>
</evidence>
<feature type="active site" description="Nucleophile" evidence="5">
    <location>
        <position position="113"/>
    </location>
</feature>
<feature type="region of interest" description="Disordered" evidence="7">
    <location>
        <begin position="451"/>
        <end position="505"/>
    </location>
</feature>
<sequence>MIKRFIRSFLEMLNNTSIESTNALRKRSAEETANSVINGPTSPKIQRKPKKVKYAMLLAYQGQNYFGMQFQRNPKFPTIENHLFNAMEAHGFITKEHYVNLMDWHFQRAARTDRSVSAVGQVCSMHLPMDQNFIDNGPALLNTSLPEDIHVFAVRRVTPSFHAQKSCDSRTYSYTLPTFSFASMDEHQLRFRWKWKGHFATECRMPQRRCLFCGRNQHHSALCDRQFNNNNKVTSDEYRISPKRIEELNELLGCYVGSHNFFNYTSGLEFSDQTARRVILSITAEEPFLYTDPIRLKPVEFLRIKIRGQSFILHQIRKMIGTVLAIMRGFMYKSDVARSFLSVRMDIPKAPGLGLLLERLHYDRYEKRFEKTHGSLNNWGEEIETQLLEWRDKMIMDRILSEECRTQSMMRWLTTLPAHNYITDPEDETGDKSINKDLCAAAKNTYTAAVGSDPSNIADNEGDELDNNDDLETEPSQIDEENEKNFENKTEGEEKIDRSRKSVAI</sequence>
<dbReference type="Proteomes" id="UP000887563">
    <property type="component" value="Unplaced"/>
</dbReference>
<feature type="compositionally biased region" description="Acidic residues" evidence="7">
    <location>
        <begin position="460"/>
        <end position="482"/>
    </location>
</feature>
<feature type="compositionally biased region" description="Basic and acidic residues" evidence="7">
    <location>
        <begin position="483"/>
        <end position="505"/>
    </location>
</feature>
<dbReference type="AlphaFoldDB" id="A0A914LLA5"/>
<evidence type="ECO:0000256" key="5">
    <source>
        <dbReference type="PIRSR" id="PIRSR641708-1"/>
    </source>
</evidence>
<dbReference type="SUPFAM" id="SSF55120">
    <property type="entry name" value="Pseudouridine synthase"/>
    <property type="match status" value="1"/>
</dbReference>
<dbReference type="GO" id="GO:0031119">
    <property type="term" value="P:tRNA pseudouridine synthesis"/>
    <property type="evidence" value="ECO:0007669"/>
    <property type="project" value="InterPro"/>
</dbReference>